<dbReference type="AlphaFoldDB" id="A0A2S2R853"/>
<gene>
    <name evidence="2" type="ORF">g.128920</name>
</gene>
<organism evidence="2">
    <name type="scientific">Sipha flava</name>
    <name type="common">yellow sugarcane aphid</name>
    <dbReference type="NCBI Taxonomy" id="143950"/>
    <lineage>
        <taxon>Eukaryota</taxon>
        <taxon>Metazoa</taxon>
        <taxon>Ecdysozoa</taxon>
        <taxon>Arthropoda</taxon>
        <taxon>Hexapoda</taxon>
        <taxon>Insecta</taxon>
        <taxon>Pterygota</taxon>
        <taxon>Neoptera</taxon>
        <taxon>Paraneoptera</taxon>
        <taxon>Hemiptera</taxon>
        <taxon>Sternorrhyncha</taxon>
        <taxon>Aphidomorpha</taxon>
        <taxon>Aphidoidea</taxon>
        <taxon>Aphididae</taxon>
        <taxon>Sipha</taxon>
    </lineage>
</organism>
<protein>
    <recommendedName>
        <fullName evidence="1">RNA polymerase II elongation factor ELL N-terminal domain-containing protein</fullName>
    </recommendedName>
</protein>
<evidence type="ECO:0000313" key="2">
    <source>
        <dbReference type="EMBL" id="MBY86201.1"/>
    </source>
</evidence>
<dbReference type="OrthoDB" id="6284217at2759"/>
<sequence>MSALAAGVQYSLSSNQNNGLMPKQRTSKNKTLFFVKLTDSCLKAVEDYLRCCQQVSVLAIPSLNAFHCSSCSFVLDFSRIFFSLWPRPQTQRFPYRPSRFSWPILQAFMPSSLASVVLAHVTITVQNN</sequence>
<evidence type="ECO:0000259" key="1">
    <source>
        <dbReference type="Pfam" id="PF10390"/>
    </source>
</evidence>
<dbReference type="InterPro" id="IPR019464">
    <property type="entry name" value="ELL_N"/>
</dbReference>
<dbReference type="GO" id="GO:0008023">
    <property type="term" value="C:transcription elongation factor complex"/>
    <property type="evidence" value="ECO:0007669"/>
    <property type="project" value="InterPro"/>
</dbReference>
<dbReference type="GO" id="GO:0006368">
    <property type="term" value="P:transcription elongation by RNA polymerase II"/>
    <property type="evidence" value="ECO:0007669"/>
    <property type="project" value="InterPro"/>
</dbReference>
<proteinExistence type="predicted"/>
<reference evidence="2" key="1">
    <citation type="submission" date="2018-04" db="EMBL/GenBank/DDBJ databases">
        <title>Transcriptome assembly of Sipha flava.</title>
        <authorList>
            <person name="Scully E.D."/>
            <person name="Geib S.M."/>
            <person name="Palmer N.A."/>
            <person name="Koch K."/>
            <person name="Bradshaw J."/>
            <person name="Heng-Moss T."/>
            <person name="Sarath G."/>
        </authorList>
    </citation>
    <scope>NUCLEOTIDE SEQUENCE</scope>
</reference>
<accession>A0A2S2R853</accession>
<feature type="domain" description="RNA polymerase II elongation factor ELL N-terminal" evidence="1">
    <location>
        <begin position="15"/>
        <end position="55"/>
    </location>
</feature>
<name>A0A2S2R853_9HEMI</name>
<dbReference type="Pfam" id="PF10390">
    <property type="entry name" value="ELL"/>
    <property type="match status" value="1"/>
</dbReference>
<dbReference type="EMBL" id="GGMS01016998">
    <property type="protein sequence ID" value="MBY86201.1"/>
    <property type="molecule type" value="Transcribed_RNA"/>
</dbReference>